<name>A0AAW2HVQ4_9NEOP</name>
<comment type="caution">
    <text evidence="2">The sequence shown here is derived from an EMBL/GenBank/DDBJ whole genome shotgun (WGS) entry which is preliminary data.</text>
</comment>
<protein>
    <recommendedName>
        <fullName evidence="3">Secreted protein</fullName>
    </recommendedName>
</protein>
<dbReference type="EMBL" id="JARGDH010000003">
    <property type="protein sequence ID" value="KAL0273857.1"/>
    <property type="molecule type" value="Genomic_DNA"/>
</dbReference>
<evidence type="ECO:0000256" key="1">
    <source>
        <dbReference type="SAM" id="SignalP"/>
    </source>
</evidence>
<evidence type="ECO:0008006" key="3">
    <source>
        <dbReference type="Google" id="ProtNLM"/>
    </source>
</evidence>
<gene>
    <name evidence="2" type="ORF">PYX00_006439</name>
</gene>
<keyword evidence="1" id="KW-0732">Signal</keyword>
<evidence type="ECO:0000313" key="2">
    <source>
        <dbReference type="EMBL" id="KAL0273857.1"/>
    </source>
</evidence>
<proteinExistence type="predicted"/>
<organism evidence="2">
    <name type="scientific">Menopon gallinae</name>
    <name type="common">poultry shaft louse</name>
    <dbReference type="NCBI Taxonomy" id="328185"/>
    <lineage>
        <taxon>Eukaryota</taxon>
        <taxon>Metazoa</taxon>
        <taxon>Ecdysozoa</taxon>
        <taxon>Arthropoda</taxon>
        <taxon>Hexapoda</taxon>
        <taxon>Insecta</taxon>
        <taxon>Pterygota</taxon>
        <taxon>Neoptera</taxon>
        <taxon>Paraneoptera</taxon>
        <taxon>Psocodea</taxon>
        <taxon>Troctomorpha</taxon>
        <taxon>Phthiraptera</taxon>
        <taxon>Amblycera</taxon>
        <taxon>Menoponidae</taxon>
        <taxon>Menopon</taxon>
    </lineage>
</organism>
<dbReference type="AlphaFoldDB" id="A0AAW2HVQ4"/>
<sequence length="78" mass="8168">MWACVLCALIAASSAVPIVEIRTGDTERGPQLELVAVPIVREVTVPEATIFVPEQYLAAPTCPATTEAVSADGLALFI</sequence>
<feature type="signal peptide" evidence="1">
    <location>
        <begin position="1"/>
        <end position="15"/>
    </location>
</feature>
<feature type="chain" id="PRO_5043486688" description="Secreted protein" evidence="1">
    <location>
        <begin position="16"/>
        <end position="78"/>
    </location>
</feature>
<reference evidence="2" key="1">
    <citation type="journal article" date="2024" name="Gigascience">
        <title>Chromosome-level genome of the poultry shaft louse Menopon gallinae provides insight into the host-switching and adaptive evolution of parasitic lice.</title>
        <authorList>
            <person name="Xu Y."/>
            <person name="Ma L."/>
            <person name="Liu S."/>
            <person name="Liang Y."/>
            <person name="Liu Q."/>
            <person name="He Z."/>
            <person name="Tian L."/>
            <person name="Duan Y."/>
            <person name="Cai W."/>
            <person name="Li H."/>
            <person name="Song F."/>
        </authorList>
    </citation>
    <scope>NUCLEOTIDE SEQUENCE</scope>
    <source>
        <strain evidence="2">Cailab_2023a</strain>
    </source>
</reference>
<accession>A0AAW2HVQ4</accession>